<proteinExistence type="predicted"/>
<sequence>MIKEDLLVPLVGVVVAAVIAGVVSLVVAILAKDQKTSEFRQSWIDALREDVAKLAGHWFIVTSAASDHREVRGDATDFLMSQHDYLIQIEICINRIILRLNPKEHVVLLTMLNQLGSVMLLPQKQKDSAMHEIVIESQGILKAEWTRVKRGEWSFRLLKWGSSAAVLIAAVAGYCIYRTMPA</sequence>
<feature type="transmembrane region" description="Helical" evidence="1">
    <location>
        <begin position="6"/>
        <end position="31"/>
    </location>
</feature>
<organism evidence="2 3">
    <name type="scientific">Pseudomonas alkylphenolica</name>
    <dbReference type="NCBI Taxonomy" id="237609"/>
    <lineage>
        <taxon>Bacteria</taxon>
        <taxon>Pseudomonadati</taxon>
        <taxon>Pseudomonadota</taxon>
        <taxon>Gammaproteobacteria</taxon>
        <taxon>Pseudomonadales</taxon>
        <taxon>Pseudomonadaceae</taxon>
        <taxon>Pseudomonas</taxon>
    </lineage>
</organism>
<reference evidence="2 3" key="1">
    <citation type="submission" date="2018-06" db="EMBL/GenBank/DDBJ databases">
        <title>Bacteria isolated from soil of Wuhan.</title>
        <authorList>
            <person name="Wei X."/>
            <person name="Chunhua H."/>
        </authorList>
    </citation>
    <scope>NUCLEOTIDE SEQUENCE [LARGE SCALE GENOMIC DNA]</scope>
    <source>
        <strain evidence="3">xwS2</strain>
    </source>
</reference>
<evidence type="ECO:0000313" key="2">
    <source>
        <dbReference type="EMBL" id="RWU21269.1"/>
    </source>
</evidence>
<keyword evidence="1" id="KW-0812">Transmembrane</keyword>
<comment type="caution">
    <text evidence="2">The sequence shown here is derived from an EMBL/GenBank/DDBJ whole genome shotgun (WGS) entry which is preliminary data.</text>
</comment>
<evidence type="ECO:0000313" key="3">
    <source>
        <dbReference type="Proteomes" id="UP000288983"/>
    </source>
</evidence>
<evidence type="ECO:0000256" key="1">
    <source>
        <dbReference type="SAM" id="Phobius"/>
    </source>
</evidence>
<dbReference type="RefSeq" id="WP_128324873.1">
    <property type="nucleotide sequence ID" value="NZ_QJRG01000047.1"/>
</dbReference>
<name>A0A443ZQ72_9PSED</name>
<dbReference type="OrthoDB" id="5919045at2"/>
<dbReference type="Proteomes" id="UP000288983">
    <property type="component" value="Unassembled WGS sequence"/>
</dbReference>
<keyword evidence="1" id="KW-0472">Membrane</keyword>
<protein>
    <submittedName>
        <fullName evidence="2">Uncharacterized protein</fullName>
    </submittedName>
</protein>
<dbReference type="AlphaFoldDB" id="A0A443ZQ72"/>
<dbReference type="EMBL" id="QJRG01000047">
    <property type="protein sequence ID" value="RWU21269.1"/>
    <property type="molecule type" value="Genomic_DNA"/>
</dbReference>
<accession>A0A443ZQ72</accession>
<feature type="transmembrane region" description="Helical" evidence="1">
    <location>
        <begin position="157"/>
        <end position="180"/>
    </location>
</feature>
<keyword evidence="1" id="KW-1133">Transmembrane helix</keyword>
<gene>
    <name evidence="2" type="ORF">DM813_18955</name>
</gene>